<sequence length="317" mass="36865">MVNFHELQELFLLSHAHGILDDEELLILYEELWPKNPDFCYENYERFSLDDMNDAECLAEFRFRKHDLPLLADVLQIPDSFTCYQRTVTGGMEGLCVLLRLSYPCRFSDIIPRFGRPVPVLSMVSNQVLDYICDIHGHRITQWNHQILSQPLLQLYSDTNAAQESALYNCFGFVDGTVRPICKPGEHQRVVYNGHKRVHALKFQCVALPNGLIGHLYGPEEGRRHDTGMLADSRLLNDLQAFANSPFGNPYCIYGDPAYPLRIHLQAPFRNRVLTPQMMDFNQSMSSVRESVEWLFNDVTNYFKFLDFKKRFENWSQ</sequence>
<dbReference type="InterPro" id="IPR027806">
    <property type="entry name" value="HARBI1_dom"/>
</dbReference>
<dbReference type="PANTHER" id="PTHR34615">
    <property type="entry name" value="PX DOMAIN-CONTAINING PROTEIN"/>
    <property type="match status" value="1"/>
</dbReference>
<dbReference type="PANTHER" id="PTHR34615:SF1">
    <property type="entry name" value="PX DOMAIN-CONTAINING PROTEIN"/>
    <property type="match status" value="1"/>
</dbReference>
<protein>
    <recommendedName>
        <fullName evidence="3">DDE Tnp4 domain-containing protein</fullName>
    </recommendedName>
</protein>
<evidence type="ECO:0000256" key="2">
    <source>
        <dbReference type="ARBA" id="ARBA00022723"/>
    </source>
</evidence>
<proteinExistence type="predicted"/>
<comment type="caution">
    <text evidence="4">The sequence shown here is derived from an EMBL/GenBank/DDBJ whole genome shotgun (WGS) entry which is preliminary data.</text>
</comment>
<reference evidence="4 5" key="1">
    <citation type="submission" date="2022-05" db="EMBL/GenBank/DDBJ databases">
        <authorList>
            <consortium name="Genoscope - CEA"/>
            <person name="William W."/>
        </authorList>
    </citation>
    <scope>NUCLEOTIDE SEQUENCE [LARGE SCALE GENOMIC DNA]</scope>
</reference>
<dbReference type="Proteomes" id="UP001159405">
    <property type="component" value="Unassembled WGS sequence"/>
</dbReference>
<dbReference type="EMBL" id="CALNXK010000056">
    <property type="protein sequence ID" value="CAH3135456.1"/>
    <property type="molecule type" value="Genomic_DNA"/>
</dbReference>
<evidence type="ECO:0000313" key="4">
    <source>
        <dbReference type="EMBL" id="CAH3135456.1"/>
    </source>
</evidence>
<evidence type="ECO:0000259" key="3">
    <source>
        <dbReference type="Pfam" id="PF13359"/>
    </source>
</evidence>
<comment type="cofactor">
    <cofactor evidence="1">
        <name>a divalent metal cation</name>
        <dbReference type="ChEBI" id="CHEBI:60240"/>
    </cofactor>
</comment>
<organism evidence="4 5">
    <name type="scientific">Porites lobata</name>
    <dbReference type="NCBI Taxonomy" id="104759"/>
    <lineage>
        <taxon>Eukaryota</taxon>
        <taxon>Metazoa</taxon>
        <taxon>Cnidaria</taxon>
        <taxon>Anthozoa</taxon>
        <taxon>Hexacorallia</taxon>
        <taxon>Scleractinia</taxon>
        <taxon>Fungiina</taxon>
        <taxon>Poritidae</taxon>
        <taxon>Porites</taxon>
    </lineage>
</organism>
<keyword evidence="5" id="KW-1185">Reference proteome</keyword>
<evidence type="ECO:0000256" key="1">
    <source>
        <dbReference type="ARBA" id="ARBA00001968"/>
    </source>
</evidence>
<feature type="domain" description="DDE Tnp4" evidence="3">
    <location>
        <begin position="174"/>
        <end position="312"/>
    </location>
</feature>
<name>A0ABN8P6D4_9CNID</name>
<accession>A0ABN8P6D4</accession>
<keyword evidence="2" id="KW-0479">Metal-binding</keyword>
<gene>
    <name evidence="4" type="ORF">PLOB_00037916</name>
</gene>
<evidence type="ECO:0000313" key="5">
    <source>
        <dbReference type="Proteomes" id="UP001159405"/>
    </source>
</evidence>
<dbReference type="Pfam" id="PF13359">
    <property type="entry name" value="DDE_Tnp_4"/>
    <property type="match status" value="1"/>
</dbReference>